<protein>
    <submittedName>
        <fullName evidence="1">Uncharacterized protein</fullName>
    </submittedName>
</protein>
<dbReference type="AlphaFoldDB" id="A0A1J4RNI5"/>
<evidence type="ECO:0000313" key="1">
    <source>
        <dbReference type="EMBL" id="OIN88955.1"/>
    </source>
</evidence>
<dbReference type="Proteomes" id="UP000183144">
    <property type="component" value="Unassembled WGS sequence"/>
</dbReference>
<dbReference type="EMBL" id="MNUI01000049">
    <property type="protein sequence ID" value="OIN88955.1"/>
    <property type="molecule type" value="Genomic_DNA"/>
</dbReference>
<sequence>MTKKDEIVTEIKSKGYWVINIRPVLYKEKLITNRAIVKQVVRNAVVELRGWDYPHFSNRAEETYTIMNGIETAFSWENHIEFWRMTQSGNFFHLLALREDRTDLSTFSNMWSSDKNLNEKKLLAVLGTLYTIIEIFEFTNRLIKQETFTNNLIISIELHDIYTRQLWVDRQNRLPFSYERGSHSEEPWQWNEEYKLNNFSGNMESNILKTYLDLIELFGWENPPVNVFRNDIQKFLAGKI</sequence>
<name>A0A1J4RNI5_9BACT</name>
<evidence type="ECO:0000313" key="2">
    <source>
        <dbReference type="Proteomes" id="UP000183144"/>
    </source>
</evidence>
<gene>
    <name evidence="1" type="ORF">AUJ59_02975</name>
</gene>
<accession>A0A1J4RNI5</accession>
<organism evidence="1 2">
    <name type="scientific">Candidatus Beckwithbacteria bacterium CG1_02_47_37</name>
    <dbReference type="NCBI Taxonomy" id="1805034"/>
    <lineage>
        <taxon>Bacteria</taxon>
        <taxon>Candidatus Beckwithiibacteriota</taxon>
    </lineage>
</organism>
<comment type="caution">
    <text evidence="1">The sequence shown here is derived from an EMBL/GenBank/DDBJ whole genome shotgun (WGS) entry which is preliminary data.</text>
</comment>
<dbReference type="STRING" id="1805034.AUJ59_02975"/>
<proteinExistence type="predicted"/>
<reference evidence="1 2" key="1">
    <citation type="journal article" date="2016" name="Environ. Microbiol.">
        <title>Genomic resolution of a cold subsurface aquifer community provides metabolic insights for novel microbes adapted to high CO concentrations.</title>
        <authorList>
            <person name="Probst A.J."/>
            <person name="Castelle C.J."/>
            <person name="Singh A."/>
            <person name="Brown C.T."/>
            <person name="Anantharaman K."/>
            <person name="Sharon I."/>
            <person name="Hug L.A."/>
            <person name="Burstein D."/>
            <person name="Emerson J.B."/>
            <person name="Thomas B.C."/>
            <person name="Banfield J.F."/>
        </authorList>
    </citation>
    <scope>NUCLEOTIDE SEQUENCE [LARGE SCALE GENOMIC DNA]</scope>
    <source>
        <strain evidence="1">CG1_02_47_37</strain>
    </source>
</reference>